<evidence type="ECO:0000256" key="5">
    <source>
        <dbReference type="ARBA" id="ARBA00022723"/>
    </source>
</evidence>
<sequence length="132" mass="14412">MDYSKIPVNPPAYTPQEQNNLYPTASAPPNEMSHFAPAPHPVPQPVPQPVNVIHQNTIVIDGGQGGPGMTCPQCRARVKMRVEYHATGKTYCLAGLLCLFFCWPCVCLPCCCNCCYKTSQFCPNCNACLGSF</sequence>
<evidence type="ECO:0000256" key="6">
    <source>
        <dbReference type="ARBA" id="ARBA00022833"/>
    </source>
</evidence>
<evidence type="ECO:0000313" key="11">
    <source>
        <dbReference type="Proteomes" id="UP001200034"/>
    </source>
</evidence>
<dbReference type="Pfam" id="PF10601">
    <property type="entry name" value="zf-LITAF-like"/>
    <property type="match status" value="1"/>
</dbReference>
<keyword evidence="11" id="KW-1185">Reference proteome</keyword>
<evidence type="ECO:0000256" key="8">
    <source>
        <dbReference type="SAM" id="MobiDB-lite"/>
    </source>
</evidence>
<feature type="region of interest" description="Disordered" evidence="8">
    <location>
        <begin position="1"/>
        <end position="44"/>
    </location>
</feature>
<protein>
    <recommendedName>
        <fullName evidence="9">LITAF domain-containing protein</fullName>
    </recommendedName>
</protein>
<feature type="domain" description="LITAF" evidence="9">
    <location>
        <begin position="47"/>
        <end position="132"/>
    </location>
</feature>
<accession>A0AAD4K0K0</accession>
<evidence type="ECO:0000256" key="7">
    <source>
        <dbReference type="ARBA" id="ARBA00023136"/>
    </source>
</evidence>
<proteinExistence type="inferred from homology"/>
<comment type="subcellular location">
    <subcellularLocation>
        <location evidence="2">Endosome membrane</location>
        <topology evidence="2">Peripheral membrane protein</topology>
    </subcellularLocation>
    <subcellularLocation>
        <location evidence="1">Late endosome membrane</location>
    </subcellularLocation>
    <subcellularLocation>
        <location evidence="3">Lysosome membrane</location>
        <topology evidence="3">Peripheral membrane protein</topology>
        <orientation evidence="3">Cytoplasmic side</orientation>
    </subcellularLocation>
</comment>
<name>A0AAD4K0K0_9MUSC</name>
<dbReference type="InterPro" id="IPR006629">
    <property type="entry name" value="LITAF"/>
</dbReference>
<keyword evidence="7" id="KW-0472">Membrane</keyword>
<dbReference type="GO" id="GO:0005765">
    <property type="term" value="C:lysosomal membrane"/>
    <property type="evidence" value="ECO:0007669"/>
    <property type="project" value="UniProtKB-SubCell"/>
</dbReference>
<comment type="caution">
    <text evidence="10">The sequence shown here is derived from an EMBL/GenBank/DDBJ whole genome shotgun (WGS) entry which is preliminary data.</text>
</comment>
<dbReference type="Proteomes" id="UP001200034">
    <property type="component" value="Unassembled WGS sequence"/>
</dbReference>
<gene>
    <name evidence="10" type="ORF">KR093_007058</name>
</gene>
<evidence type="ECO:0000256" key="1">
    <source>
        <dbReference type="ARBA" id="ARBA00004414"/>
    </source>
</evidence>
<dbReference type="AlphaFoldDB" id="A0AAD4K0K0"/>
<dbReference type="PANTHER" id="PTHR23292:SF14">
    <property type="entry name" value="FI16615P1-RELATED"/>
    <property type="match status" value="1"/>
</dbReference>
<evidence type="ECO:0000256" key="4">
    <source>
        <dbReference type="ARBA" id="ARBA00005975"/>
    </source>
</evidence>
<dbReference type="GO" id="GO:0031902">
    <property type="term" value="C:late endosome membrane"/>
    <property type="evidence" value="ECO:0007669"/>
    <property type="project" value="UniProtKB-SubCell"/>
</dbReference>
<keyword evidence="6" id="KW-0862">Zinc</keyword>
<evidence type="ECO:0000313" key="10">
    <source>
        <dbReference type="EMBL" id="KAH8371350.1"/>
    </source>
</evidence>
<evidence type="ECO:0000256" key="3">
    <source>
        <dbReference type="ARBA" id="ARBA00004630"/>
    </source>
</evidence>
<reference evidence="10" key="1">
    <citation type="journal article" date="2021" name="Mol. Ecol. Resour.">
        <title>Phylogenomic analyses of the genus Drosophila reveals genomic signals of climate adaptation.</title>
        <authorList>
            <person name="Li F."/>
            <person name="Rane R.V."/>
            <person name="Luria V."/>
            <person name="Xiong Z."/>
            <person name="Chen J."/>
            <person name="Li Z."/>
            <person name="Catullo R.A."/>
            <person name="Griffin P.C."/>
            <person name="Schiffer M."/>
            <person name="Pearce S."/>
            <person name="Lee S.F."/>
            <person name="McElroy K."/>
            <person name="Stocker A."/>
            <person name="Shirriffs J."/>
            <person name="Cockerell F."/>
            <person name="Coppin C."/>
            <person name="Sgro C.M."/>
            <person name="Karger A."/>
            <person name="Cain J.W."/>
            <person name="Weber J.A."/>
            <person name="Santpere G."/>
            <person name="Kirschner M.W."/>
            <person name="Hoffmann A.A."/>
            <person name="Oakeshott J.G."/>
            <person name="Zhang G."/>
        </authorList>
    </citation>
    <scope>NUCLEOTIDE SEQUENCE</scope>
    <source>
        <strain evidence="10">BGI-SZ-2011g</strain>
    </source>
</reference>
<dbReference type="InterPro" id="IPR037519">
    <property type="entry name" value="LITAF_fam"/>
</dbReference>
<keyword evidence="5" id="KW-0479">Metal-binding</keyword>
<dbReference type="SMART" id="SM00714">
    <property type="entry name" value="LITAF"/>
    <property type="match status" value="1"/>
</dbReference>
<evidence type="ECO:0000259" key="9">
    <source>
        <dbReference type="PROSITE" id="PS51837"/>
    </source>
</evidence>
<evidence type="ECO:0000256" key="2">
    <source>
        <dbReference type="ARBA" id="ARBA00004481"/>
    </source>
</evidence>
<dbReference type="GO" id="GO:0008270">
    <property type="term" value="F:zinc ion binding"/>
    <property type="evidence" value="ECO:0007669"/>
    <property type="project" value="TreeGrafter"/>
</dbReference>
<dbReference type="EMBL" id="JAJJHW010002585">
    <property type="protein sequence ID" value="KAH8371350.1"/>
    <property type="molecule type" value="Genomic_DNA"/>
</dbReference>
<dbReference type="PANTHER" id="PTHR23292">
    <property type="entry name" value="LIPOPOLYSACCHARIDE-INDUCED TUMOR NECROSIS FACTOR-ALPHA FACTOR"/>
    <property type="match status" value="1"/>
</dbReference>
<comment type="similarity">
    <text evidence="4">Belongs to the CDIP1/LITAF family.</text>
</comment>
<organism evidence="10 11">
    <name type="scientific">Drosophila rubida</name>
    <dbReference type="NCBI Taxonomy" id="30044"/>
    <lineage>
        <taxon>Eukaryota</taxon>
        <taxon>Metazoa</taxon>
        <taxon>Ecdysozoa</taxon>
        <taxon>Arthropoda</taxon>
        <taxon>Hexapoda</taxon>
        <taxon>Insecta</taxon>
        <taxon>Pterygota</taxon>
        <taxon>Neoptera</taxon>
        <taxon>Endopterygota</taxon>
        <taxon>Diptera</taxon>
        <taxon>Brachycera</taxon>
        <taxon>Muscomorpha</taxon>
        <taxon>Ephydroidea</taxon>
        <taxon>Drosophilidae</taxon>
        <taxon>Drosophila</taxon>
    </lineage>
</organism>
<dbReference type="PROSITE" id="PS51837">
    <property type="entry name" value="LITAF"/>
    <property type="match status" value="1"/>
</dbReference>